<dbReference type="Proteomes" id="UP000316304">
    <property type="component" value="Unassembled WGS sequence"/>
</dbReference>
<comment type="caution">
    <text evidence="1">The sequence shown here is derived from an EMBL/GenBank/DDBJ whole genome shotgun (WGS) entry which is preliminary data.</text>
</comment>
<keyword evidence="2" id="KW-1185">Reference proteome</keyword>
<evidence type="ECO:0000313" key="1">
    <source>
        <dbReference type="EMBL" id="TWU17476.1"/>
    </source>
</evidence>
<evidence type="ECO:0000313" key="2">
    <source>
        <dbReference type="Proteomes" id="UP000316304"/>
    </source>
</evidence>
<sequence length="212" mass="24364">MAECCLDEVDWGTVNCGMQPAEIGRLVPDDLYPLHPERIHQASGKPESGPWVIFERPKTFEYAEWILFDEVHELLRWGIRRSQACSGNVIVCNEKGMSWYQDDKRNAAQRMTKWWGEVSNGKTITGVGVITRVQRIDPTFPKHPLKNLRKVLPNLLRQKYGSEIADLSNARRVSRTSVTNRYSDPRFETLKAAIIDLRPKLQPFLDELAKNS</sequence>
<organism evidence="1 2">
    <name type="scientific">Novipirellula galeiformis</name>
    <dbReference type="NCBI Taxonomy" id="2528004"/>
    <lineage>
        <taxon>Bacteria</taxon>
        <taxon>Pseudomonadati</taxon>
        <taxon>Planctomycetota</taxon>
        <taxon>Planctomycetia</taxon>
        <taxon>Pirellulales</taxon>
        <taxon>Pirellulaceae</taxon>
        <taxon>Novipirellula</taxon>
    </lineage>
</organism>
<protein>
    <submittedName>
        <fullName evidence="1">Uncharacterized protein</fullName>
    </submittedName>
</protein>
<dbReference type="AlphaFoldDB" id="A0A5C6C1T5"/>
<name>A0A5C6C1T5_9BACT</name>
<gene>
    <name evidence="1" type="ORF">Pla52o_50310</name>
</gene>
<dbReference type="EMBL" id="SJPT01000011">
    <property type="protein sequence ID" value="TWU17476.1"/>
    <property type="molecule type" value="Genomic_DNA"/>
</dbReference>
<proteinExistence type="predicted"/>
<accession>A0A5C6C1T5</accession>
<reference evidence="1 2" key="1">
    <citation type="submission" date="2019-02" db="EMBL/GenBank/DDBJ databases">
        <title>Deep-cultivation of Planctomycetes and their phenomic and genomic characterization uncovers novel biology.</title>
        <authorList>
            <person name="Wiegand S."/>
            <person name="Jogler M."/>
            <person name="Boedeker C."/>
            <person name="Pinto D."/>
            <person name="Vollmers J."/>
            <person name="Rivas-Marin E."/>
            <person name="Kohn T."/>
            <person name="Peeters S.H."/>
            <person name="Heuer A."/>
            <person name="Rast P."/>
            <person name="Oberbeckmann S."/>
            <person name="Bunk B."/>
            <person name="Jeske O."/>
            <person name="Meyerdierks A."/>
            <person name="Storesund J.E."/>
            <person name="Kallscheuer N."/>
            <person name="Luecker S."/>
            <person name="Lage O.M."/>
            <person name="Pohl T."/>
            <person name="Merkel B.J."/>
            <person name="Hornburger P."/>
            <person name="Mueller R.-W."/>
            <person name="Bruemmer F."/>
            <person name="Labrenz M."/>
            <person name="Spormann A.M."/>
            <person name="Op Den Camp H."/>
            <person name="Overmann J."/>
            <person name="Amann R."/>
            <person name="Jetten M.S.M."/>
            <person name="Mascher T."/>
            <person name="Medema M.H."/>
            <person name="Devos D.P."/>
            <person name="Kaster A.-K."/>
            <person name="Ovreas L."/>
            <person name="Rohde M."/>
            <person name="Galperin M.Y."/>
            <person name="Jogler C."/>
        </authorList>
    </citation>
    <scope>NUCLEOTIDE SEQUENCE [LARGE SCALE GENOMIC DNA]</scope>
    <source>
        <strain evidence="1 2">Pla52o</strain>
    </source>
</reference>